<evidence type="ECO:0000256" key="3">
    <source>
        <dbReference type="ARBA" id="ARBA00005043"/>
    </source>
</evidence>
<dbReference type="STRING" id="1076935.U4LLD6"/>
<comment type="similarity">
    <text evidence="4">Belongs to the ELP4 family.</text>
</comment>
<comment type="pathway">
    <text evidence="3">tRNA modification; 5-methoxycarbonylmethyl-2-thiouridine-tRNA biosynthesis.</text>
</comment>
<dbReference type="Pfam" id="PF05625">
    <property type="entry name" value="PAXNEB"/>
    <property type="match status" value="1"/>
</dbReference>
<dbReference type="EMBL" id="HF935934">
    <property type="protein sequence ID" value="CCX32929.1"/>
    <property type="molecule type" value="Genomic_DNA"/>
</dbReference>
<evidence type="ECO:0000256" key="4">
    <source>
        <dbReference type="ARBA" id="ARBA00007573"/>
    </source>
</evidence>
<proteinExistence type="inferred from homology"/>
<dbReference type="GO" id="GO:0005737">
    <property type="term" value="C:cytoplasm"/>
    <property type="evidence" value="ECO:0007669"/>
    <property type="project" value="UniProtKB-SubCell"/>
</dbReference>
<evidence type="ECO:0000256" key="8">
    <source>
        <dbReference type="ARBA" id="ARBA00023242"/>
    </source>
</evidence>
<gene>
    <name evidence="10" type="ORF">PCON_13784</name>
</gene>
<feature type="region of interest" description="Disordered" evidence="9">
    <location>
        <begin position="1"/>
        <end position="70"/>
    </location>
</feature>
<dbReference type="GO" id="GO:0033588">
    <property type="term" value="C:elongator holoenzyme complex"/>
    <property type="evidence" value="ECO:0007669"/>
    <property type="project" value="InterPro"/>
</dbReference>
<dbReference type="InterPro" id="IPR008728">
    <property type="entry name" value="Elongator_complex_protein_4"/>
</dbReference>
<evidence type="ECO:0000256" key="1">
    <source>
        <dbReference type="ARBA" id="ARBA00004123"/>
    </source>
</evidence>
<evidence type="ECO:0000256" key="6">
    <source>
        <dbReference type="ARBA" id="ARBA00022490"/>
    </source>
</evidence>
<feature type="compositionally biased region" description="Basic and acidic residues" evidence="9">
    <location>
        <begin position="382"/>
        <end position="401"/>
    </location>
</feature>
<dbReference type="Gene3D" id="3.40.50.300">
    <property type="entry name" value="P-loop containing nucleotide triphosphate hydrolases"/>
    <property type="match status" value="1"/>
</dbReference>
<dbReference type="GO" id="GO:0002098">
    <property type="term" value="P:tRNA wobble uridine modification"/>
    <property type="evidence" value="ECO:0007669"/>
    <property type="project" value="InterPro"/>
</dbReference>
<dbReference type="Proteomes" id="UP000018144">
    <property type="component" value="Unassembled WGS sequence"/>
</dbReference>
<feature type="compositionally biased region" description="Pro residues" evidence="9">
    <location>
        <begin position="39"/>
        <end position="51"/>
    </location>
</feature>
<evidence type="ECO:0000313" key="10">
    <source>
        <dbReference type="EMBL" id="CCX32929.1"/>
    </source>
</evidence>
<dbReference type="OrthoDB" id="289162at2759"/>
<organism evidence="10 11">
    <name type="scientific">Pyronema omphalodes (strain CBS 100304)</name>
    <name type="common">Pyronema confluens</name>
    <dbReference type="NCBI Taxonomy" id="1076935"/>
    <lineage>
        <taxon>Eukaryota</taxon>
        <taxon>Fungi</taxon>
        <taxon>Dikarya</taxon>
        <taxon>Ascomycota</taxon>
        <taxon>Pezizomycotina</taxon>
        <taxon>Pezizomycetes</taxon>
        <taxon>Pezizales</taxon>
        <taxon>Pyronemataceae</taxon>
        <taxon>Pyronema</taxon>
    </lineage>
</organism>
<dbReference type="InterPro" id="IPR027417">
    <property type="entry name" value="P-loop_NTPase"/>
</dbReference>
<dbReference type="GO" id="GO:0008023">
    <property type="term" value="C:transcription elongation factor complex"/>
    <property type="evidence" value="ECO:0007669"/>
    <property type="project" value="TreeGrafter"/>
</dbReference>
<protein>
    <recommendedName>
        <fullName evidence="5">Elongator complex protein 4</fullName>
    </recommendedName>
</protein>
<keyword evidence="8" id="KW-0539">Nucleus</keyword>
<evidence type="ECO:0000256" key="5">
    <source>
        <dbReference type="ARBA" id="ARBA00020265"/>
    </source>
</evidence>
<evidence type="ECO:0000313" key="11">
    <source>
        <dbReference type="Proteomes" id="UP000018144"/>
    </source>
</evidence>
<keyword evidence="6" id="KW-0963">Cytoplasm</keyword>
<comment type="subcellular location">
    <subcellularLocation>
        <location evidence="2">Cytoplasm</location>
    </subcellularLocation>
    <subcellularLocation>
        <location evidence="1">Nucleus</location>
    </subcellularLocation>
</comment>
<dbReference type="eggNOG" id="KOG3949">
    <property type="taxonomic scope" value="Eukaryota"/>
</dbReference>
<keyword evidence="7" id="KW-0819">tRNA processing</keyword>
<sequence length="401" mass="42618">MSFQRRNVIINARGAPPRPGAPASPGAASPTTPTSPASPAAPPPPPPPGTRPSPINGQPTTSTGTPSLDSLLAGHAGLPLGCSLLIEEPGTTDYGGALLRYYAAEGIVQGHAVTVVGFGDHWIRELPAVSGDAVVDEPRKNKESERMKIAWRYERLGDFGSGIGGSRAQYTPDRGSTAGDKAKVFCHAFDLAKRLSIPGNAKTAFIPPPSAAAGRDTSPYANIIARLTAILSQSPPDTIHRVVIPSLLNPALYPPHAAQSTYLLQFIHSLRALLRNYPKQLTIMISLPTELYPRDTGMIRWVEILSDGVIELLPLPRKTAAKDGEPQGLVKLWKLPILSEKGGGTGAQLAAGEDLAFTVSRRKFEITAYSLPPADEDEEAERAEKTGQGEGGKKTKVDLEF</sequence>
<dbReference type="CDD" id="cd19494">
    <property type="entry name" value="Elp4"/>
    <property type="match status" value="1"/>
</dbReference>
<keyword evidence="11" id="KW-1185">Reference proteome</keyword>
<accession>U4LLD6</accession>
<name>U4LLD6_PYROM</name>
<dbReference type="PANTHER" id="PTHR12896">
    <property type="entry name" value="PAX6 NEIGHBOR PROTEIN PAXNEB"/>
    <property type="match status" value="1"/>
</dbReference>
<dbReference type="AlphaFoldDB" id="U4LLD6"/>
<dbReference type="PANTHER" id="PTHR12896:SF1">
    <property type="entry name" value="ELONGATOR COMPLEX PROTEIN 4"/>
    <property type="match status" value="1"/>
</dbReference>
<dbReference type="OMA" id="QGMLKVH"/>
<dbReference type="UniPathway" id="UPA00988"/>
<evidence type="ECO:0000256" key="7">
    <source>
        <dbReference type="ARBA" id="ARBA00022694"/>
    </source>
</evidence>
<feature type="compositionally biased region" description="Low complexity" evidence="9">
    <location>
        <begin position="23"/>
        <end position="38"/>
    </location>
</feature>
<evidence type="ECO:0000256" key="2">
    <source>
        <dbReference type="ARBA" id="ARBA00004496"/>
    </source>
</evidence>
<evidence type="ECO:0000256" key="9">
    <source>
        <dbReference type="SAM" id="MobiDB-lite"/>
    </source>
</evidence>
<feature type="region of interest" description="Disordered" evidence="9">
    <location>
        <begin position="370"/>
        <end position="401"/>
    </location>
</feature>
<feature type="compositionally biased region" description="Polar residues" evidence="9">
    <location>
        <begin position="55"/>
        <end position="68"/>
    </location>
</feature>
<reference evidence="10 11" key="1">
    <citation type="journal article" date="2013" name="PLoS Genet.">
        <title>The genome and development-dependent transcriptomes of Pyronema confluens: a window into fungal evolution.</title>
        <authorList>
            <person name="Traeger S."/>
            <person name="Altegoer F."/>
            <person name="Freitag M."/>
            <person name="Gabaldon T."/>
            <person name="Kempken F."/>
            <person name="Kumar A."/>
            <person name="Marcet-Houben M."/>
            <person name="Poggeler S."/>
            <person name="Stajich J.E."/>
            <person name="Nowrousian M."/>
        </authorList>
    </citation>
    <scope>NUCLEOTIDE SEQUENCE [LARGE SCALE GENOMIC DNA]</scope>
    <source>
        <strain evidence="11">CBS 100304</strain>
        <tissue evidence="10">Vegetative mycelium</tissue>
    </source>
</reference>